<feature type="compositionally biased region" description="Polar residues" evidence="5">
    <location>
        <begin position="1059"/>
        <end position="1073"/>
    </location>
</feature>
<feature type="region of interest" description="Disordered" evidence="5">
    <location>
        <begin position="41"/>
        <end position="118"/>
    </location>
</feature>
<evidence type="ECO:0000313" key="8">
    <source>
        <dbReference type="Proteomes" id="UP000034164"/>
    </source>
</evidence>
<keyword evidence="3" id="KW-0862">Zinc</keyword>
<dbReference type="VEuPathDB" id="FungiDB:EMCG_08179"/>
<feature type="region of interest" description="Disordered" evidence="5">
    <location>
        <begin position="164"/>
        <end position="276"/>
    </location>
</feature>
<feature type="region of interest" description="Disordered" evidence="5">
    <location>
        <begin position="1028"/>
        <end position="1082"/>
    </location>
</feature>
<evidence type="ECO:0000313" key="7">
    <source>
        <dbReference type="EMBL" id="KKZ66066.1"/>
    </source>
</evidence>
<dbReference type="AlphaFoldDB" id="A0A0G2JAP0"/>
<dbReference type="GO" id="GO:0061665">
    <property type="term" value="F:SUMO ligase activity"/>
    <property type="evidence" value="ECO:0007669"/>
    <property type="project" value="TreeGrafter"/>
</dbReference>
<dbReference type="EMBL" id="LCZI01000536">
    <property type="protein sequence ID" value="KKZ66066.1"/>
    <property type="molecule type" value="Genomic_DNA"/>
</dbReference>
<feature type="region of interest" description="Disordered" evidence="5">
    <location>
        <begin position="1"/>
        <end position="24"/>
    </location>
</feature>
<proteinExistence type="predicted"/>
<dbReference type="GO" id="GO:0016925">
    <property type="term" value="P:protein sumoylation"/>
    <property type="evidence" value="ECO:0007669"/>
    <property type="project" value="TreeGrafter"/>
</dbReference>
<dbReference type="GO" id="GO:0008270">
    <property type="term" value="F:zinc ion binding"/>
    <property type="evidence" value="ECO:0007669"/>
    <property type="project" value="UniProtKB-KW"/>
</dbReference>
<dbReference type="InterPro" id="IPR004181">
    <property type="entry name" value="Znf_MIZ"/>
</dbReference>
<feature type="compositionally biased region" description="Basic and acidic residues" evidence="5">
    <location>
        <begin position="78"/>
        <end position="98"/>
    </location>
</feature>
<dbReference type="Pfam" id="PF02891">
    <property type="entry name" value="zf-MIZ"/>
    <property type="match status" value="1"/>
</dbReference>
<feature type="compositionally biased region" description="Polar residues" evidence="5">
    <location>
        <begin position="41"/>
        <end position="50"/>
    </location>
</feature>
<reference evidence="8" key="1">
    <citation type="journal article" date="2015" name="PLoS Genet.">
        <title>The dynamic genome and transcriptome of the human fungal pathogen Blastomyces and close relative Emmonsia.</title>
        <authorList>
            <person name="Munoz J.F."/>
            <person name="Gauthier G.M."/>
            <person name="Desjardins C.A."/>
            <person name="Gallo J.E."/>
            <person name="Holder J."/>
            <person name="Sullivan T.D."/>
            <person name="Marty A.J."/>
            <person name="Carmen J.C."/>
            <person name="Chen Z."/>
            <person name="Ding L."/>
            <person name="Gujja S."/>
            <person name="Magrini V."/>
            <person name="Misas E."/>
            <person name="Mitreva M."/>
            <person name="Priest M."/>
            <person name="Saif S."/>
            <person name="Whiston E.A."/>
            <person name="Young S."/>
            <person name="Zeng Q."/>
            <person name="Goldman W.E."/>
            <person name="Mardis E.R."/>
            <person name="Taylor J.W."/>
            <person name="McEwen J.G."/>
            <person name="Clay O.K."/>
            <person name="Klein B.S."/>
            <person name="Cuomo C.A."/>
        </authorList>
    </citation>
    <scope>NUCLEOTIDE SEQUENCE [LARGE SCALE GENOMIC DNA]</scope>
    <source>
        <strain evidence="8">UAMH 3008</strain>
    </source>
</reference>
<dbReference type="OrthoDB" id="27975at2759"/>
<evidence type="ECO:0000259" key="6">
    <source>
        <dbReference type="PROSITE" id="PS51044"/>
    </source>
</evidence>
<evidence type="ECO:0000256" key="3">
    <source>
        <dbReference type="ARBA" id="ARBA00022833"/>
    </source>
</evidence>
<dbReference type="PROSITE" id="PS51044">
    <property type="entry name" value="ZF_SP_RING"/>
    <property type="match status" value="1"/>
</dbReference>
<feature type="compositionally biased region" description="Polar residues" evidence="5">
    <location>
        <begin position="166"/>
        <end position="176"/>
    </location>
</feature>
<sequence length="1082" mass="119823">MRSTQRPHNRRRSTDARNPEYELTSLNSTLNRFVGGRQKSWMLNHNSAPKTSAPPVAKRPIPALASKPKPPVPILLPRDSEKDKEKPTALESGSDRSPKNTNTQGQNGSIAPSSEPLPISPVSLACSVQPAPASPSTSPHILNSQLAQTSINAPTNDRQFTVLPSPDSSHGCSTRAASEVGPQGDSSIPGAVPFPLHRSACPPLSGAELQPRNPSSTATGGIGHSPLLISQTPSIARNSPTLEVHRDKRQRIVSGNSALPQPHRPQNTVPTNTQSTSDMMDNNQAIIKLLLANPFSLKPFISLLDRCSTSPGNFENSRISLLRNACEEEDLFYVVLHQLYCLSTTSSGFLDPSKFGPRQIAGLEIVSHLLIKNQHLSMRFVQACAKFPAFFGDLRQHCPIYSNVLEEVIAFLEAMANRWVPFETSVASRGYPPLIDELIAVLGLTSPIFQHIIFVACCRRFTGARNDSLIQIYTGIFRKNQEFYQQRLLRLHSANPVPLPQMHIENEILLEQYQQIWEQHVLPNRTLHNGAVHNQPPQQNQRASFPIANAGGPQAQTQGSITQGSQQPPIQRAYHQVRSSYPALAPNTTQRPTQLYQQYASAPSPNRMRATGLSHTLARAAAAAAAAGRSMMAQPHSNSILPMSPQFTLPSNNVNTHLHHGAFVHPSVQPAQTNRTTTQSLYPKPTNLLLPPPGFVPMESVNPNPRIVGLHQAYLKEKIISLDSKESGSGGPPQLFQYLQNFIIPPSSIRTHTPILKWQFTIPPGEFQKFPLQLNAAKHSSRVWGVSDGHRTYQLRCIKMDPPFPKLTEHQWAVSDTAWPTVIYIHVNGTEHFVRRKVHNGRDIPLHVTSSLKQGLNEVSLTILWGAAEINSKSAYGMALEVLEYFAPSRVRSSVQHLQSSASLDQIKKRLTGLNADDDDIAVVDEHITIDLVDPFMARVFDTPTRGKFCSHIECFDLETFLMTRLSRSVKGNGMAEDWKCPICSNDARPQSLIIDDFLVTVRRKLEEEKQSDVKAILVRLDGSWEPKTEWNNNRSSEPRLLKRKRRTSEDDGIASLKIQGQQLPPSLPSKESSAPEIIELD</sequence>
<accession>A0A0G2JAP0</accession>
<dbReference type="Proteomes" id="UP000034164">
    <property type="component" value="Unassembled WGS sequence"/>
</dbReference>
<gene>
    <name evidence="7" type="ORF">EMCG_08179</name>
</gene>
<feature type="compositionally biased region" description="Basic residues" evidence="5">
    <location>
        <begin position="1"/>
        <end position="11"/>
    </location>
</feature>
<evidence type="ECO:0000256" key="1">
    <source>
        <dbReference type="ARBA" id="ARBA00022723"/>
    </source>
</evidence>
<dbReference type="InterPro" id="IPR013083">
    <property type="entry name" value="Znf_RING/FYVE/PHD"/>
</dbReference>
<feature type="compositionally biased region" description="Polar residues" evidence="5">
    <location>
        <begin position="99"/>
        <end position="112"/>
    </location>
</feature>
<dbReference type="Gene3D" id="3.30.40.10">
    <property type="entry name" value="Zinc/RING finger domain, C3HC4 (zinc finger)"/>
    <property type="match status" value="1"/>
</dbReference>
<dbReference type="GO" id="GO:0000785">
    <property type="term" value="C:chromatin"/>
    <property type="evidence" value="ECO:0007669"/>
    <property type="project" value="TreeGrafter"/>
</dbReference>
<dbReference type="PANTHER" id="PTHR10782">
    <property type="entry name" value="ZINC FINGER MIZ DOMAIN-CONTAINING PROTEIN"/>
    <property type="match status" value="1"/>
</dbReference>
<feature type="compositionally biased region" description="Low complexity" evidence="5">
    <location>
        <begin position="554"/>
        <end position="567"/>
    </location>
</feature>
<feature type="domain" description="SP-RING-type" evidence="6">
    <location>
        <begin position="917"/>
        <end position="1008"/>
    </location>
</feature>
<evidence type="ECO:0000256" key="4">
    <source>
        <dbReference type="PROSITE-ProRule" id="PRU00452"/>
    </source>
</evidence>
<evidence type="ECO:0000256" key="5">
    <source>
        <dbReference type="SAM" id="MobiDB-lite"/>
    </source>
</evidence>
<keyword evidence="2 4" id="KW-0863">Zinc-finger</keyword>
<feature type="region of interest" description="Disordered" evidence="5">
    <location>
        <begin position="528"/>
        <end position="575"/>
    </location>
</feature>
<feature type="compositionally biased region" description="Polar residues" evidence="5">
    <location>
        <begin position="228"/>
        <end position="241"/>
    </location>
</feature>
<protein>
    <recommendedName>
        <fullName evidence="6">SP-RING-type domain-containing protein</fullName>
    </recommendedName>
</protein>
<feature type="compositionally biased region" description="Polar residues" evidence="5">
    <location>
        <begin position="253"/>
        <end position="276"/>
    </location>
</feature>
<dbReference type="PANTHER" id="PTHR10782:SF4">
    <property type="entry name" value="TONALLI, ISOFORM E"/>
    <property type="match status" value="1"/>
</dbReference>
<name>A0A0G2JAP0_9EURO</name>
<organism evidence="7 8">
    <name type="scientific">[Emmonsia] crescens</name>
    <dbReference type="NCBI Taxonomy" id="73230"/>
    <lineage>
        <taxon>Eukaryota</taxon>
        <taxon>Fungi</taxon>
        <taxon>Dikarya</taxon>
        <taxon>Ascomycota</taxon>
        <taxon>Pezizomycotina</taxon>
        <taxon>Eurotiomycetes</taxon>
        <taxon>Eurotiomycetidae</taxon>
        <taxon>Onygenales</taxon>
        <taxon>Ajellomycetaceae</taxon>
        <taxon>Emergomyces</taxon>
    </lineage>
</organism>
<keyword evidence="1" id="KW-0479">Metal-binding</keyword>
<evidence type="ECO:0000256" key="2">
    <source>
        <dbReference type="ARBA" id="ARBA00022771"/>
    </source>
</evidence>
<comment type="caution">
    <text evidence="7">The sequence shown here is derived from an EMBL/GenBank/DDBJ whole genome shotgun (WGS) entry which is preliminary data.</text>
</comment>